<protein>
    <submittedName>
        <fullName evidence="2">Uncharacterized protein</fullName>
    </submittedName>
</protein>
<gene>
    <name evidence="2" type="ORF">CBW46_004060</name>
</gene>
<accession>A0A2W1NDB6</accession>
<dbReference type="Proteomes" id="UP000214746">
    <property type="component" value="Unassembled WGS sequence"/>
</dbReference>
<comment type="caution">
    <text evidence="2">The sequence shown here is derived from an EMBL/GenBank/DDBJ whole genome shotgun (WGS) entry which is preliminary data.</text>
</comment>
<evidence type="ECO:0000313" key="3">
    <source>
        <dbReference type="Proteomes" id="UP000214746"/>
    </source>
</evidence>
<keyword evidence="3" id="KW-1185">Reference proteome</keyword>
<evidence type="ECO:0000313" key="2">
    <source>
        <dbReference type="EMBL" id="PZE21610.1"/>
    </source>
</evidence>
<sequence>MLQHRVISQIMGLTTLLAVAGFGAIVVYTVIESPIVKVDEQTQIKKMVEDAARLRYPDAKYVLAYQVKMSLGEDTGSPFKKDVATVHVTMQFDTEEVTKYFWLTRYSGQNWQIVDVIG</sequence>
<proteinExistence type="predicted"/>
<dbReference type="RefSeq" id="WP_089198752.1">
    <property type="nucleotide sequence ID" value="NZ_NHRJ02000002.1"/>
</dbReference>
<dbReference type="EMBL" id="NHRJ02000002">
    <property type="protein sequence ID" value="PZE21610.1"/>
    <property type="molecule type" value="Genomic_DNA"/>
</dbReference>
<keyword evidence="1" id="KW-1133">Transmembrane helix</keyword>
<name>A0A2W1NDB6_PAEXE</name>
<keyword evidence="1" id="KW-0472">Membrane</keyword>
<feature type="transmembrane region" description="Helical" evidence="1">
    <location>
        <begin position="12"/>
        <end position="31"/>
    </location>
</feature>
<reference evidence="2" key="1">
    <citation type="submission" date="2018-06" db="EMBL/GenBank/DDBJ databases">
        <title>Paenibacillus xerothermodurans sp. nov. an extremely dry heat resistant spore forming bacterium isolated from the soil of Cape Canaveral, Florida.</title>
        <authorList>
            <person name="Seuylemezian A."/>
            <person name="Kaur N."/>
            <person name="Patil P."/>
            <person name="Patil P."/>
            <person name="Mayilraj S."/>
            <person name="Vaishampayan P."/>
        </authorList>
    </citation>
    <scope>NUCLEOTIDE SEQUENCE [LARGE SCALE GENOMIC DNA]</scope>
    <source>
        <strain evidence="2">ATCC 27380</strain>
    </source>
</reference>
<evidence type="ECO:0000256" key="1">
    <source>
        <dbReference type="SAM" id="Phobius"/>
    </source>
</evidence>
<organism evidence="2 3">
    <name type="scientific">Paenibacillus xerothermodurans</name>
    <dbReference type="NCBI Taxonomy" id="1977292"/>
    <lineage>
        <taxon>Bacteria</taxon>
        <taxon>Bacillati</taxon>
        <taxon>Bacillota</taxon>
        <taxon>Bacilli</taxon>
        <taxon>Bacillales</taxon>
        <taxon>Paenibacillaceae</taxon>
        <taxon>Paenibacillus</taxon>
    </lineage>
</organism>
<dbReference type="AlphaFoldDB" id="A0A2W1NDB6"/>
<keyword evidence="1" id="KW-0812">Transmembrane</keyword>